<feature type="domain" description="Peptidase A1" evidence="2">
    <location>
        <begin position="110"/>
        <end position="418"/>
    </location>
</feature>
<evidence type="ECO:0000313" key="4">
    <source>
        <dbReference type="Proteomes" id="UP001201812"/>
    </source>
</evidence>
<dbReference type="InterPro" id="IPR001461">
    <property type="entry name" value="Aspartic_peptidase_A1"/>
</dbReference>
<comment type="caution">
    <text evidence="3">The sequence shown here is derived from an EMBL/GenBank/DDBJ whole genome shotgun (WGS) entry which is preliminary data.</text>
</comment>
<dbReference type="SUPFAM" id="SSF50630">
    <property type="entry name" value="Acid proteases"/>
    <property type="match status" value="1"/>
</dbReference>
<evidence type="ECO:0000313" key="3">
    <source>
        <dbReference type="EMBL" id="KAI1699390.1"/>
    </source>
</evidence>
<protein>
    <submittedName>
        <fullName evidence="3">Eukaryotic aspartyl protease domain-containing protein</fullName>
    </submittedName>
</protein>
<dbReference type="GO" id="GO:0004190">
    <property type="term" value="F:aspartic-type endopeptidase activity"/>
    <property type="evidence" value="ECO:0007669"/>
    <property type="project" value="InterPro"/>
</dbReference>
<dbReference type="InterPro" id="IPR021109">
    <property type="entry name" value="Peptidase_aspartic_dom_sf"/>
</dbReference>
<dbReference type="EMBL" id="JAKKPZ010000180">
    <property type="protein sequence ID" value="KAI1699390.1"/>
    <property type="molecule type" value="Genomic_DNA"/>
</dbReference>
<sequence length="450" mass="51406">MNERLSLSFYKKSTKAPIRYMESIKVNMVHVHSQNFLVGCLIIAQFLNYGSAEKSHQKQIATISATIGLHNPNSNFIRQLDANVLDKTNNSVINFAKEGLQLKNYMSLDLLGEISLGTPEQKLTVAFRAIQPHSYVVNGEKCNTKRCNVRKRFRPSESTTLIMDGTMEALDGWTAIRVFDILKTVALAPMFSPKDDGNLDENDDAYIYDGEISLGFGEEEKSPIQNFLQQFDEKIISFWVDYRRRSNDAQITLGGKDEQRCKNDWNFVKVGKLLECLWSVPASKLQIWKDGIKQKEVILPSTQVLMSTEGYGIWGPSEIIDDLIKQVLEKKEVWKLNKENRIVNCRTEGLPTLKFTIDDHVYELTPEEYLLPRSIDENCVLCLYPVEHGNDWAFGLSFFRRHCIAFDYTPENHQIGFATPISNSNVQITVKFFVVILCVALTMILSKIHI</sequence>
<gene>
    <name evidence="3" type="ORF">DdX_17338</name>
</gene>
<organism evidence="3 4">
    <name type="scientific">Ditylenchus destructor</name>
    <dbReference type="NCBI Taxonomy" id="166010"/>
    <lineage>
        <taxon>Eukaryota</taxon>
        <taxon>Metazoa</taxon>
        <taxon>Ecdysozoa</taxon>
        <taxon>Nematoda</taxon>
        <taxon>Chromadorea</taxon>
        <taxon>Rhabditida</taxon>
        <taxon>Tylenchina</taxon>
        <taxon>Tylenchomorpha</taxon>
        <taxon>Sphaerularioidea</taxon>
        <taxon>Anguinidae</taxon>
        <taxon>Anguininae</taxon>
        <taxon>Ditylenchus</taxon>
    </lineage>
</organism>
<dbReference type="CDD" id="cd05471">
    <property type="entry name" value="pepsin_like"/>
    <property type="match status" value="1"/>
</dbReference>
<keyword evidence="3" id="KW-0378">Hydrolase</keyword>
<accession>A0AAD4MLJ3</accession>
<dbReference type="PANTHER" id="PTHR47966">
    <property type="entry name" value="BETA-SITE APP-CLEAVING ENZYME, ISOFORM A-RELATED"/>
    <property type="match status" value="1"/>
</dbReference>
<keyword evidence="3" id="KW-0645">Protease</keyword>
<reference evidence="3" key="1">
    <citation type="submission" date="2022-01" db="EMBL/GenBank/DDBJ databases">
        <title>Genome Sequence Resource for Two Populations of Ditylenchus destructor, the Migratory Endoparasitic Phytonematode.</title>
        <authorList>
            <person name="Zhang H."/>
            <person name="Lin R."/>
            <person name="Xie B."/>
        </authorList>
    </citation>
    <scope>NUCLEOTIDE SEQUENCE</scope>
    <source>
        <strain evidence="3">BazhouSP</strain>
    </source>
</reference>
<keyword evidence="4" id="KW-1185">Reference proteome</keyword>
<dbReference type="InterPro" id="IPR033121">
    <property type="entry name" value="PEPTIDASE_A1"/>
</dbReference>
<dbReference type="PANTHER" id="PTHR47966:SF51">
    <property type="entry name" value="BETA-SITE APP-CLEAVING ENZYME, ISOFORM A-RELATED"/>
    <property type="match status" value="1"/>
</dbReference>
<dbReference type="Pfam" id="PF00026">
    <property type="entry name" value="Asp"/>
    <property type="match status" value="1"/>
</dbReference>
<dbReference type="GO" id="GO:0006508">
    <property type="term" value="P:proteolysis"/>
    <property type="evidence" value="ECO:0007669"/>
    <property type="project" value="UniProtKB-KW"/>
</dbReference>
<dbReference type="InterPro" id="IPR034164">
    <property type="entry name" value="Pepsin-like_dom"/>
</dbReference>
<dbReference type="Proteomes" id="UP001201812">
    <property type="component" value="Unassembled WGS sequence"/>
</dbReference>
<dbReference type="PROSITE" id="PS51767">
    <property type="entry name" value="PEPTIDASE_A1"/>
    <property type="match status" value="1"/>
</dbReference>
<evidence type="ECO:0000259" key="2">
    <source>
        <dbReference type="PROSITE" id="PS51767"/>
    </source>
</evidence>
<name>A0AAD4MLJ3_9BILA</name>
<proteinExistence type="inferred from homology"/>
<dbReference type="Gene3D" id="2.40.70.10">
    <property type="entry name" value="Acid Proteases"/>
    <property type="match status" value="2"/>
</dbReference>
<dbReference type="AlphaFoldDB" id="A0AAD4MLJ3"/>
<comment type="similarity">
    <text evidence="1">Belongs to the peptidase A1 family.</text>
</comment>
<evidence type="ECO:0000256" key="1">
    <source>
        <dbReference type="ARBA" id="ARBA00007447"/>
    </source>
</evidence>